<evidence type="ECO:0000313" key="8">
    <source>
        <dbReference type="EMBL" id="OSM05374.1"/>
    </source>
</evidence>
<dbReference type="Pfam" id="PF03773">
    <property type="entry name" value="ArsP_1"/>
    <property type="match status" value="1"/>
</dbReference>
<dbReference type="PANTHER" id="PTHR42775:SF1">
    <property type="entry name" value="PERMEASE RV2963-RELATED"/>
    <property type="match status" value="1"/>
</dbReference>
<feature type="transmembrane region" description="Helical" evidence="7">
    <location>
        <begin position="41"/>
        <end position="59"/>
    </location>
</feature>
<dbReference type="InterPro" id="IPR053166">
    <property type="entry name" value="UPF0718_permease"/>
</dbReference>
<name>A0A1Y2K6T0_9PROT</name>
<dbReference type="STRING" id="1434232.MAIT1_03555"/>
<dbReference type="Proteomes" id="UP000194003">
    <property type="component" value="Unassembled WGS sequence"/>
</dbReference>
<evidence type="ECO:0000313" key="9">
    <source>
        <dbReference type="Proteomes" id="UP000194003"/>
    </source>
</evidence>
<comment type="subcellular location">
    <subcellularLocation>
        <location evidence="1">Cell membrane</location>
        <topology evidence="1">Multi-pass membrane protein</topology>
    </subcellularLocation>
</comment>
<organism evidence="8 9">
    <name type="scientific">Magnetofaba australis IT-1</name>
    <dbReference type="NCBI Taxonomy" id="1434232"/>
    <lineage>
        <taxon>Bacteria</taxon>
        <taxon>Pseudomonadati</taxon>
        <taxon>Pseudomonadota</taxon>
        <taxon>Magnetococcia</taxon>
        <taxon>Magnetococcales</taxon>
        <taxon>Magnetococcaceae</taxon>
        <taxon>Magnetofaba</taxon>
    </lineage>
</organism>
<dbReference type="InterPro" id="IPR005524">
    <property type="entry name" value="DUF318"/>
</dbReference>
<feature type="transmembrane region" description="Helical" evidence="7">
    <location>
        <begin position="137"/>
        <end position="159"/>
    </location>
</feature>
<evidence type="ECO:0000256" key="6">
    <source>
        <dbReference type="ARBA" id="ARBA00023136"/>
    </source>
</evidence>
<dbReference type="EMBL" id="LVJN01000018">
    <property type="protein sequence ID" value="OSM05374.1"/>
    <property type="molecule type" value="Genomic_DNA"/>
</dbReference>
<protein>
    <submittedName>
        <fullName evidence="8">Putative permease</fullName>
    </submittedName>
</protein>
<keyword evidence="9" id="KW-1185">Reference proteome</keyword>
<feature type="transmembrane region" description="Helical" evidence="7">
    <location>
        <begin position="298"/>
        <end position="318"/>
    </location>
</feature>
<keyword evidence="3" id="KW-1003">Cell membrane</keyword>
<feature type="transmembrane region" description="Helical" evidence="7">
    <location>
        <begin position="241"/>
        <end position="264"/>
    </location>
</feature>
<evidence type="ECO:0000256" key="5">
    <source>
        <dbReference type="ARBA" id="ARBA00022989"/>
    </source>
</evidence>
<keyword evidence="5 7" id="KW-1133">Transmembrane helix</keyword>
<feature type="transmembrane region" description="Helical" evidence="7">
    <location>
        <begin position="204"/>
        <end position="221"/>
    </location>
</feature>
<dbReference type="AlphaFoldDB" id="A0A1Y2K6T0"/>
<accession>A0A1Y2K6T0</accession>
<feature type="transmembrane region" description="Helical" evidence="7">
    <location>
        <begin position="270"/>
        <end position="291"/>
    </location>
</feature>
<evidence type="ECO:0000256" key="2">
    <source>
        <dbReference type="ARBA" id="ARBA00006386"/>
    </source>
</evidence>
<keyword evidence="4 7" id="KW-0812">Transmembrane</keyword>
<dbReference type="PANTHER" id="PTHR42775">
    <property type="entry name" value="PERMEASE RV2963-RELATED"/>
    <property type="match status" value="1"/>
</dbReference>
<evidence type="ECO:0000256" key="7">
    <source>
        <dbReference type="SAM" id="Phobius"/>
    </source>
</evidence>
<evidence type="ECO:0000256" key="3">
    <source>
        <dbReference type="ARBA" id="ARBA00022475"/>
    </source>
</evidence>
<gene>
    <name evidence="8" type="ORF">MAIT1_03555</name>
</gene>
<comment type="similarity">
    <text evidence="2">Belongs to the UPF0718 family.</text>
</comment>
<evidence type="ECO:0000256" key="4">
    <source>
        <dbReference type="ARBA" id="ARBA00022692"/>
    </source>
</evidence>
<dbReference type="GO" id="GO:0005886">
    <property type="term" value="C:plasma membrane"/>
    <property type="evidence" value="ECO:0007669"/>
    <property type="project" value="UniProtKB-SubCell"/>
</dbReference>
<keyword evidence="6 7" id="KW-0472">Membrane</keyword>
<comment type="caution">
    <text evidence="8">The sequence shown here is derived from an EMBL/GenBank/DDBJ whole genome shotgun (WGS) entry which is preliminary data.</text>
</comment>
<proteinExistence type="inferred from homology"/>
<evidence type="ECO:0000256" key="1">
    <source>
        <dbReference type="ARBA" id="ARBA00004651"/>
    </source>
</evidence>
<reference evidence="8 9" key="1">
    <citation type="journal article" date="2016" name="BMC Genomics">
        <title>Combined genomic and structural analyses of a cultured magnetotactic bacterium reveals its niche adaptation to a dynamic environment.</title>
        <authorList>
            <person name="Araujo A.C."/>
            <person name="Morillo V."/>
            <person name="Cypriano J."/>
            <person name="Teixeira L.C."/>
            <person name="Leao P."/>
            <person name="Lyra S."/>
            <person name="Almeida L.G."/>
            <person name="Bazylinski D.A."/>
            <person name="Vasconcellos A.T."/>
            <person name="Abreu F."/>
            <person name="Lins U."/>
        </authorList>
    </citation>
    <scope>NUCLEOTIDE SEQUENCE [LARGE SCALE GENOMIC DNA]</scope>
    <source>
        <strain evidence="8 9">IT-1</strain>
    </source>
</reference>
<sequence length="323" mass="34371">MAVLEVFTKLADGVVFDLLGLTPGQKLTESLHFFIEDVSKIFVLLTLIIFLIGFFRSLVSPERARKLIGGQSPWISYPLAVALGAVTPFCSCSSVPLFIGFLEAGIPLGVTMAFLITSPMINEVAVLVLASTMGWTIAGLYVVTGLTVGLLGGLAMAALKQERHVEEYVWKIRMGQAALPAVDASLRGRLQFAGAQVREIVGRIWPYVLGGVGVGALLHGYAPQSFFIEYAGPDNPFAPPLAVLIGIPLYSNATGVIPVAEALLAKGVPIGTALALMMSVAAISLPEMIILRKVIKPPLIALFIAWLFVAFVAVGYLFNGLFA</sequence>